<accession>A0A0G0NDY8</accession>
<organism evidence="2 3">
    <name type="scientific">Candidatus Woesebacteria bacterium GW2011_GWA1_39_21b</name>
    <dbReference type="NCBI Taxonomy" id="1618551"/>
    <lineage>
        <taxon>Bacteria</taxon>
        <taxon>Candidatus Woeseibacteriota</taxon>
    </lineage>
</organism>
<dbReference type="Gene3D" id="3.40.50.720">
    <property type="entry name" value="NAD(P)-binding Rossmann-like Domain"/>
    <property type="match status" value="1"/>
</dbReference>
<dbReference type="SUPFAM" id="SSF69572">
    <property type="entry name" value="Activating enzymes of the ubiquitin-like proteins"/>
    <property type="match status" value="1"/>
</dbReference>
<evidence type="ECO:0000313" key="3">
    <source>
        <dbReference type="Proteomes" id="UP000034690"/>
    </source>
</evidence>
<reference evidence="2 3" key="1">
    <citation type="journal article" date="2015" name="Nature">
        <title>rRNA introns, odd ribosomes, and small enigmatic genomes across a large radiation of phyla.</title>
        <authorList>
            <person name="Brown C.T."/>
            <person name="Hug L.A."/>
            <person name="Thomas B.C."/>
            <person name="Sharon I."/>
            <person name="Castelle C.J."/>
            <person name="Singh A."/>
            <person name="Wilkins M.J."/>
            <person name="Williams K.H."/>
            <person name="Banfield J.F."/>
        </authorList>
    </citation>
    <scope>NUCLEOTIDE SEQUENCE [LARGE SCALE GENOMIC DNA]</scope>
</reference>
<dbReference type="Proteomes" id="UP000034690">
    <property type="component" value="Unassembled WGS sequence"/>
</dbReference>
<feature type="domain" description="THIF-type NAD/FAD binding fold" evidence="1">
    <location>
        <begin position="112"/>
        <end position="248"/>
    </location>
</feature>
<proteinExistence type="predicted"/>
<protein>
    <submittedName>
        <fullName evidence="2">UBA/THIF-type NAD/FAD binding protein</fullName>
    </submittedName>
</protein>
<dbReference type="AlphaFoldDB" id="A0A0G0NDY8"/>
<dbReference type="InterPro" id="IPR035985">
    <property type="entry name" value="Ubiquitin-activating_enz"/>
</dbReference>
<comment type="caution">
    <text evidence="2">The sequence shown here is derived from an EMBL/GenBank/DDBJ whole genome shotgun (WGS) entry which is preliminary data.</text>
</comment>
<dbReference type="GO" id="GO:0008641">
    <property type="term" value="F:ubiquitin-like modifier activating enzyme activity"/>
    <property type="evidence" value="ECO:0007669"/>
    <property type="project" value="InterPro"/>
</dbReference>
<sequence>MNEKLQSLLKIKTTEKNQESNPLLFDLKDEEQADALLKLFETGKISRVVDNYSEQVGELALIKDPTLILKKKENATVGEGELSDGNWIYYPWRQTLVHAVNQDDYEMVRLSRNDNFISSTQQAEIKKKIIAVAGLNVGNSGTVCMAQEGFNHLKLADLDILALSNLNRFRAGLPEVEVDKTTITARQIYEINPYINLDIYHDGIKPENIDQFLLEPKVDLLIEEIDNLKLKIALRQRARELKIPVLMVTGNGSNIIIDVERYDEDNTKPLLNGYLKEEVIDRINNVGPTTDFREKMALMRDFMGGEFLVKELRESFDRVGIDLAGIPQLAEATFLRGASLAYFARKILITKDVPSGRYKLELDGIKKIG</sequence>
<dbReference type="CDD" id="cd01483">
    <property type="entry name" value="E1_enzyme_family"/>
    <property type="match status" value="1"/>
</dbReference>
<dbReference type="GO" id="GO:0061504">
    <property type="term" value="P:cyclic threonylcarbamoyladenosine biosynthetic process"/>
    <property type="evidence" value="ECO:0007669"/>
    <property type="project" value="TreeGrafter"/>
</dbReference>
<dbReference type="GO" id="GO:0061503">
    <property type="term" value="F:tRNA threonylcarbamoyladenosine dehydratase"/>
    <property type="evidence" value="ECO:0007669"/>
    <property type="project" value="TreeGrafter"/>
</dbReference>
<dbReference type="PANTHER" id="PTHR43267:SF3">
    <property type="entry name" value="THIF PROTEIN"/>
    <property type="match status" value="1"/>
</dbReference>
<evidence type="ECO:0000259" key="1">
    <source>
        <dbReference type="Pfam" id="PF00899"/>
    </source>
</evidence>
<dbReference type="PANTHER" id="PTHR43267">
    <property type="entry name" value="TRNA THREONYLCARBAMOYLADENOSINE DEHYDRATASE"/>
    <property type="match status" value="1"/>
</dbReference>
<dbReference type="EMBL" id="LBWQ01000011">
    <property type="protein sequence ID" value="KKR13698.1"/>
    <property type="molecule type" value="Genomic_DNA"/>
</dbReference>
<dbReference type="Pfam" id="PF00899">
    <property type="entry name" value="ThiF"/>
    <property type="match status" value="1"/>
</dbReference>
<name>A0A0G0NDY8_9BACT</name>
<gene>
    <name evidence="2" type="ORF">UT40_C0011G0009</name>
</gene>
<evidence type="ECO:0000313" key="2">
    <source>
        <dbReference type="EMBL" id="KKR13698.1"/>
    </source>
</evidence>
<dbReference type="InterPro" id="IPR045886">
    <property type="entry name" value="ThiF/MoeB/HesA"/>
</dbReference>
<dbReference type="InterPro" id="IPR000594">
    <property type="entry name" value="ThiF_NAD_FAD-bd"/>
</dbReference>